<dbReference type="RefSeq" id="WP_141462077.1">
    <property type="nucleotide sequence ID" value="NZ_CP038141.1"/>
</dbReference>
<dbReference type="KEGG" id="ssam:E3D00_09605"/>
<dbReference type="Proteomes" id="UP000316313">
    <property type="component" value="Chromosome"/>
</dbReference>
<organism evidence="2 3">
    <name type="scientific">Swingsia samuiensis</name>
    <dbReference type="NCBI Taxonomy" id="1293412"/>
    <lineage>
        <taxon>Bacteria</taxon>
        <taxon>Pseudomonadati</taxon>
        <taxon>Pseudomonadota</taxon>
        <taxon>Alphaproteobacteria</taxon>
        <taxon>Acetobacterales</taxon>
        <taxon>Acetobacteraceae</taxon>
        <taxon>Swingsia</taxon>
    </lineage>
</organism>
<evidence type="ECO:0000313" key="2">
    <source>
        <dbReference type="EMBL" id="QDH17794.1"/>
    </source>
</evidence>
<reference evidence="2 3" key="1">
    <citation type="submission" date="2019-03" db="EMBL/GenBank/DDBJ databases">
        <title>The complete genome sequence of Swingsia samuiensis NBRC107927(T).</title>
        <authorList>
            <person name="Chua K.-O."/>
            <person name="Chan K.-G."/>
            <person name="See-Too W.-S."/>
        </authorList>
    </citation>
    <scope>NUCLEOTIDE SEQUENCE [LARGE SCALE GENOMIC DNA]</scope>
    <source>
        <strain evidence="2 3">AH83</strain>
    </source>
</reference>
<protein>
    <submittedName>
        <fullName evidence="2">DUF2939 domain-containing protein</fullName>
    </submittedName>
</protein>
<keyword evidence="1" id="KW-1133">Transmembrane helix</keyword>
<feature type="transmembrane region" description="Helical" evidence="1">
    <location>
        <begin position="12"/>
        <end position="36"/>
    </location>
</feature>
<evidence type="ECO:0000313" key="3">
    <source>
        <dbReference type="Proteomes" id="UP000316313"/>
    </source>
</evidence>
<dbReference type="AlphaFoldDB" id="A0A4Y6UL45"/>
<accession>A0A4Y6UL45</accession>
<keyword evidence="1" id="KW-0812">Transmembrane</keyword>
<gene>
    <name evidence="2" type="ORF">E3D00_09605</name>
</gene>
<name>A0A4Y6UL45_9PROT</name>
<dbReference type="EMBL" id="CP038141">
    <property type="protein sequence ID" value="QDH17794.1"/>
    <property type="molecule type" value="Genomic_DNA"/>
</dbReference>
<dbReference type="OrthoDB" id="7270588at2"/>
<dbReference type="InterPro" id="IPR021330">
    <property type="entry name" value="DUF2939"/>
</dbReference>
<dbReference type="Pfam" id="PF11159">
    <property type="entry name" value="DUF2939"/>
    <property type="match status" value="1"/>
</dbReference>
<keyword evidence="3" id="KW-1185">Reference proteome</keyword>
<sequence length="181" mass="20406">MPSIRRIFSSRIGFGSIFALGSVAVIYLISPFWTLWSIERAMKVNNSKKVVSYLDWTSVSHSIKKQVTPPEDGLGEDLPGFGRSFLGSVIVNKMNNDTPENFLKSIHGFILPVQNNSPSSTMFWPFSGHLHAHFTSPNTFSTELEEPGKTPLIIHMEFVKWGWKITRFDLPTPLNNSTPRP</sequence>
<keyword evidence="1" id="KW-0472">Membrane</keyword>
<evidence type="ECO:0000256" key="1">
    <source>
        <dbReference type="SAM" id="Phobius"/>
    </source>
</evidence>
<proteinExistence type="predicted"/>